<dbReference type="CDD" id="cd03801">
    <property type="entry name" value="GT4_PimA-like"/>
    <property type="match status" value="1"/>
</dbReference>
<dbReference type="PANTHER" id="PTHR46401">
    <property type="entry name" value="GLYCOSYLTRANSFERASE WBBK-RELATED"/>
    <property type="match status" value="1"/>
</dbReference>
<evidence type="ECO:0000313" key="2">
    <source>
        <dbReference type="EMBL" id="NML61166.1"/>
    </source>
</evidence>
<dbReference type="SUPFAM" id="SSF53756">
    <property type="entry name" value="UDP-Glycosyltransferase/glycogen phosphorylase"/>
    <property type="match status" value="2"/>
</dbReference>
<dbReference type="GO" id="GO:0016757">
    <property type="term" value="F:glycosyltransferase activity"/>
    <property type="evidence" value="ECO:0007669"/>
    <property type="project" value="InterPro"/>
</dbReference>
<organism evidence="2 3">
    <name type="scientific">Massilia polaris</name>
    <dbReference type="NCBI Taxonomy" id="2728846"/>
    <lineage>
        <taxon>Bacteria</taxon>
        <taxon>Pseudomonadati</taxon>
        <taxon>Pseudomonadota</taxon>
        <taxon>Betaproteobacteria</taxon>
        <taxon>Burkholderiales</taxon>
        <taxon>Oxalobacteraceae</taxon>
        <taxon>Telluria group</taxon>
        <taxon>Massilia</taxon>
    </lineage>
</organism>
<gene>
    <name evidence="2" type="ORF">HHL21_08745</name>
</gene>
<evidence type="ECO:0000259" key="1">
    <source>
        <dbReference type="Pfam" id="PF00534"/>
    </source>
</evidence>
<feature type="domain" description="Glycosyl transferase family 1" evidence="1">
    <location>
        <begin position="764"/>
        <end position="911"/>
    </location>
</feature>
<name>A0A848HH32_9BURK</name>
<dbReference type="GO" id="GO:0009103">
    <property type="term" value="P:lipopolysaccharide biosynthetic process"/>
    <property type="evidence" value="ECO:0007669"/>
    <property type="project" value="TreeGrafter"/>
</dbReference>
<evidence type="ECO:0000313" key="3">
    <source>
        <dbReference type="Proteomes" id="UP000583752"/>
    </source>
</evidence>
<dbReference type="AlphaFoldDB" id="A0A848HH32"/>
<dbReference type="CDD" id="cd03809">
    <property type="entry name" value="GT4_MtfB-like"/>
    <property type="match status" value="1"/>
</dbReference>
<accession>A0A848HH32</accession>
<proteinExistence type="predicted"/>
<sequence length="953" mass="104852">MRIVFDLQCCQAGIAPGSLARVQDLVRHCAPHDAWIALSSLHPTTIESLRLAFAGLLPPERIRVYELPPAQTGGAELIRENFFAALGADVVYTPRDEDQANELQRLIDAAASQPKVTPKGQKLAYISPLPPAKSGIADYSAELIVELARFYDITLVADQPVVDDARLNGKFPVRDVAWFEQNADGFERVLYHFGNSHAHQHMFELIRRHPGIVVLHDFFFSGILDNLDREGYLPQAYTKGLYESHGYTGLLEHRTIGRHPSIWKHPLNKGVLDNAAGVIVHSDFSRQLAVQWYGQGAADGWRTIPLLRGKPEGVHADDARSAARARLGIGVDDFIVSTFGMLGRTKLNEELLDAFLSSPLVTDPRCRLLFVGENDAGPYGEALLKKMGESIVSDRLRITGFVGATEYADYLAASDIAVQLRGASRGETSAAVLDCLLYGAPTIVNAHGSTASISDALLLKIPDEFTREELAGALALLHKDPTLRKTYSTRALAHMREQHAPAKVGAQFADAIEHFAAHSRHSHYRKLVDALANMKGHEPTEAGLTQMARAIAFNQPPTAPRQLMVDVSAVVQTDIKTGIQRVVRSVLLSLIADPPPGYRIEPVYSSGGNRSYQYARQFTLNMVGETGEGALTLEDSPVEVRPGDVFLGLDLFTTGTSQNAPLLQSMRDHGVQVYFVVYDLLPVLRPDVFPYGTEQYFGEFLRTVTRVADGLLCISRAVADELIEWIERQPAKRPGPLNIGYFHLGADIDASAPSFGLPDDAEQVLEAVRERPSFIMVGTVEPRKGHAQALAAFELLWRQGSQINLVIVGKQGWMVEKLVERMAKSPEKDRRLFWLQGASDEMLLKLYASSAALLAPSEGEGFGLPLIEAAQHDIPIIARNLPVFREVAGEHAYYFDGLAPHDLSDIIAKWLVLNAEGKAPQSTGMPWLTWNDSARQVLNAVEKQQWYKVVPGA</sequence>
<comment type="caution">
    <text evidence="2">The sequence shown here is derived from an EMBL/GenBank/DDBJ whole genome shotgun (WGS) entry which is preliminary data.</text>
</comment>
<feature type="domain" description="Glycosyl transferase family 1" evidence="1">
    <location>
        <begin position="322"/>
        <end position="491"/>
    </location>
</feature>
<protein>
    <submittedName>
        <fullName evidence="2">Glycosyltransferase</fullName>
    </submittedName>
</protein>
<dbReference type="InterPro" id="IPR001296">
    <property type="entry name" value="Glyco_trans_1"/>
</dbReference>
<dbReference type="Proteomes" id="UP000583752">
    <property type="component" value="Unassembled WGS sequence"/>
</dbReference>
<dbReference type="RefSeq" id="WP_169464869.1">
    <property type="nucleotide sequence ID" value="NZ_JABBGG010000004.1"/>
</dbReference>
<dbReference type="EMBL" id="JABBGG010000004">
    <property type="protein sequence ID" value="NML61166.1"/>
    <property type="molecule type" value="Genomic_DNA"/>
</dbReference>
<dbReference type="Gene3D" id="3.40.50.2000">
    <property type="entry name" value="Glycogen Phosphorylase B"/>
    <property type="match status" value="3"/>
</dbReference>
<keyword evidence="2" id="KW-0808">Transferase</keyword>
<dbReference type="PANTHER" id="PTHR46401:SF9">
    <property type="entry name" value="MANNOSYLTRANSFERASE A"/>
    <property type="match status" value="1"/>
</dbReference>
<keyword evidence="3" id="KW-1185">Reference proteome</keyword>
<dbReference type="Pfam" id="PF00534">
    <property type="entry name" value="Glycos_transf_1"/>
    <property type="match status" value="2"/>
</dbReference>
<reference evidence="2 3" key="1">
    <citation type="submission" date="2020-04" db="EMBL/GenBank/DDBJ databases">
        <title>Massilia sp. RP-1-19 isolated from soil.</title>
        <authorList>
            <person name="Dahal R.H."/>
        </authorList>
    </citation>
    <scope>NUCLEOTIDE SEQUENCE [LARGE SCALE GENOMIC DNA]</scope>
    <source>
        <strain evidence="2 3">RP-1-19</strain>
    </source>
</reference>